<dbReference type="InterPro" id="IPR058917">
    <property type="entry name" value="RESC6_dom"/>
</dbReference>
<accession>A0A812PGV5</accession>
<dbReference type="PANTHER" id="PTHR21600">
    <property type="entry name" value="MITOCHONDRIAL RNA PSEUDOURIDINE SYNTHASE"/>
    <property type="match status" value="1"/>
</dbReference>
<comment type="caution">
    <text evidence="4">The sequence shown here is derived from an EMBL/GenBank/DDBJ whole genome shotgun (WGS) entry which is preliminary data.</text>
</comment>
<dbReference type="InterPro" id="IPR006145">
    <property type="entry name" value="PsdUridine_synth_RsuA/RluA"/>
</dbReference>
<evidence type="ECO:0000259" key="2">
    <source>
        <dbReference type="Pfam" id="PF00849"/>
    </source>
</evidence>
<dbReference type="OrthoDB" id="442505at2759"/>
<dbReference type="Pfam" id="PF00849">
    <property type="entry name" value="PseudoU_synth_2"/>
    <property type="match status" value="1"/>
</dbReference>
<gene>
    <name evidence="4" type="ORF">SNAT2548_LOCUS18468</name>
</gene>
<evidence type="ECO:0000256" key="1">
    <source>
        <dbReference type="ARBA" id="ARBA00010876"/>
    </source>
</evidence>
<dbReference type="GO" id="GO:0009982">
    <property type="term" value="F:pseudouridine synthase activity"/>
    <property type="evidence" value="ECO:0007669"/>
    <property type="project" value="InterPro"/>
</dbReference>
<evidence type="ECO:0000313" key="4">
    <source>
        <dbReference type="EMBL" id="CAE7350709.1"/>
    </source>
</evidence>
<evidence type="ECO:0000313" key="5">
    <source>
        <dbReference type="Proteomes" id="UP000604046"/>
    </source>
</evidence>
<protein>
    <recommendedName>
        <fullName evidence="6">Pseudouridine synthase RsuA/RluA-like domain-containing protein</fullName>
    </recommendedName>
</protein>
<dbReference type="SUPFAM" id="SSF55120">
    <property type="entry name" value="Pseudouridine synthase"/>
    <property type="match status" value="1"/>
</dbReference>
<dbReference type="Gene3D" id="3.30.2350.10">
    <property type="entry name" value="Pseudouridine synthase"/>
    <property type="match status" value="1"/>
</dbReference>
<sequence length="603" mass="67019">MAKVAYSFAVLGHATDEPRLFRALAAESTRRIALVGAQDLANMMQALVWCKAAEAISASSEVQRFLVVASRRCVELCKCAIPKDLCCFAWSFASLGKHYDIVLPAVAEASVHRIPDFNPRFLCGQLAWAFAAKGISNGPLFGAIADAASDEKCWYAPRDISNLAWSFAMLGRRHFSLFDSLCGRALHALEQFNSQDLANMLWAYSHLGIRAPVLFSAAEARVKETMCGHSLQELSSIAWAYDAADMMSSQLFEAIEHEFARRLRLGPGKEAAAQRARDVKALLRQLRSAGPVRRETEKRAEAELRQLGNIQDVVLPVEHPSERGFSVGSEEMPRVVLDLSDRSVFYKPPGWEVQSPDSLGHHQLSAFVRWTVPQRCPIVYDVQSSHGFLHRLDVSTSGLVLHAKSYAAYHDLDLQLLRRELDREYLVLVHGLVPPARTTLDLPVYVEKDSESRPSQVAVPGARRSLSHLKVLAHLGLRQSCSLLAMKIDTGRRHQIRAQTAHVGHPVACDWLYTTTTTHSADKEWCGRTFLHRNRLAFKDKNGKRHDVTHVMPADLRQALATCAAKDAVSHLAVNALTTRSFAEYVVLSRDVGGTQKKFTLTS</sequence>
<keyword evidence="5" id="KW-1185">Reference proteome</keyword>
<dbReference type="InterPro" id="IPR050188">
    <property type="entry name" value="RluA_PseudoU_synthase"/>
</dbReference>
<evidence type="ECO:0008006" key="6">
    <source>
        <dbReference type="Google" id="ProtNLM"/>
    </source>
</evidence>
<dbReference type="Proteomes" id="UP000604046">
    <property type="component" value="Unassembled WGS sequence"/>
</dbReference>
<dbReference type="GO" id="GO:0000455">
    <property type="term" value="P:enzyme-directed rRNA pseudouridine synthesis"/>
    <property type="evidence" value="ECO:0007669"/>
    <property type="project" value="TreeGrafter"/>
</dbReference>
<dbReference type="EMBL" id="CAJNDS010002146">
    <property type="protein sequence ID" value="CAE7350709.1"/>
    <property type="molecule type" value="Genomic_DNA"/>
</dbReference>
<reference evidence="4" key="1">
    <citation type="submission" date="2021-02" db="EMBL/GenBank/DDBJ databases">
        <authorList>
            <person name="Dougan E. K."/>
            <person name="Rhodes N."/>
            <person name="Thang M."/>
            <person name="Chan C."/>
        </authorList>
    </citation>
    <scope>NUCLEOTIDE SEQUENCE</scope>
</reference>
<organism evidence="4 5">
    <name type="scientific">Symbiodinium natans</name>
    <dbReference type="NCBI Taxonomy" id="878477"/>
    <lineage>
        <taxon>Eukaryota</taxon>
        <taxon>Sar</taxon>
        <taxon>Alveolata</taxon>
        <taxon>Dinophyceae</taxon>
        <taxon>Suessiales</taxon>
        <taxon>Symbiodiniaceae</taxon>
        <taxon>Symbiodinium</taxon>
    </lineage>
</organism>
<dbReference type="CDD" id="cd02869">
    <property type="entry name" value="PseudoU_synth_RluA_like"/>
    <property type="match status" value="1"/>
</dbReference>
<comment type="similarity">
    <text evidence="1">Belongs to the pseudouridine synthase RluA family.</text>
</comment>
<dbReference type="AlphaFoldDB" id="A0A812PGV5"/>
<feature type="domain" description="RNA-editing substrate-binding complex 6 protein" evidence="3">
    <location>
        <begin position="160"/>
        <end position="253"/>
    </location>
</feature>
<proteinExistence type="inferred from homology"/>
<dbReference type="InterPro" id="IPR020103">
    <property type="entry name" value="PsdUridine_synth_cat_dom_sf"/>
</dbReference>
<name>A0A812PGV5_9DINO</name>
<evidence type="ECO:0000259" key="3">
    <source>
        <dbReference type="Pfam" id="PF26188"/>
    </source>
</evidence>
<feature type="domain" description="Pseudouridine synthase RsuA/RluA-like" evidence="2">
    <location>
        <begin position="344"/>
        <end position="502"/>
    </location>
</feature>
<dbReference type="PANTHER" id="PTHR21600:SF87">
    <property type="entry name" value="RNA PSEUDOURIDYLATE SYNTHASE DOMAIN-CONTAINING PROTEIN 1"/>
    <property type="match status" value="1"/>
</dbReference>
<dbReference type="Pfam" id="PF26188">
    <property type="entry name" value="RESC6"/>
    <property type="match status" value="1"/>
</dbReference>
<dbReference type="GO" id="GO:0003723">
    <property type="term" value="F:RNA binding"/>
    <property type="evidence" value="ECO:0007669"/>
    <property type="project" value="InterPro"/>
</dbReference>